<gene>
    <name evidence="2" type="ORF">AYBTSS11_LOCUS8254</name>
</gene>
<dbReference type="AlphaFoldDB" id="A0AA86V6W0"/>
<keyword evidence="1" id="KW-0472">Membrane</keyword>
<reference evidence="2" key="1">
    <citation type="submission" date="2023-10" db="EMBL/GenBank/DDBJ databases">
        <authorList>
            <person name="Domelevo Entfellner J.-B."/>
        </authorList>
    </citation>
    <scope>NUCLEOTIDE SEQUENCE</scope>
</reference>
<accession>A0AA86V6W0</accession>
<dbReference type="EMBL" id="OY731400">
    <property type="protein sequence ID" value="CAJ1937867.1"/>
    <property type="molecule type" value="Genomic_DNA"/>
</dbReference>
<evidence type="ECO:0000313" key="2">
    <source>
        <dbReference type="EMBL" id="CAJ1937867.1"/>
    </source>
</evidence>
<evidence type="ECO:0000256" key="1">
    <source>
        <dbReference type="SAM" id="Phobius"/>
    </source>
</evidence>
<feature type="transmembrane region" description="Helical" evidence="1">
    <location>
        <begin position="81"/>
        <end position="102"/>
    </location>
</feature>
<organism evidence="2 3">
    <name type="scientific">Sphenostylis stenocarpa</name>
    <dbReference type="NCBI Taxonomy" id="92480"/>
    <lineage>
        <taxon>Eukaryota</taxon>
        <taxon>Viridiplantae</taxon>
        <taxon>Streptophyta</taxon>
        <taxon>Embryophyta</taxon>
        <taxon>Tracheophyta</taxon>
        <taxon>Spermatophyta</taxon>
        <taxon>Magnoliopsida</taxon>
        <taxon>eudicotyledons</taxon>
        <taxon>Gunneridae</taxon>
        <taxon>Pentapetalae</taxon>
        <taxon>rosids</taxon>
        <taxon>fabids</taxon>
        <taxon>Fabales</taxon>
        <taxon>Fabaceae</taxon>
        <taxon>Papilionoideae</taxon>
        <taxon>50 kb inversion clade</taxon>
        <taxon>NPAAA clade</taxon>
        <taxon>indigoferoid/millettioid clade</taxon>
        <taxon>Phaseoleae</taxon>
        <taxon>Sphenostylis</taxon>
    </lineage>
</organism>
<keyword evidence="1" id="KW-1133">Transmembrane helix</keyword>
<protein>
    <submittedName>
        <fullName evidence="2">Uncharacterized protein</fullName>
    </submittedName>
</protein>
<evidence type="ECO:0000313" key="3">
    <source>
        <dbReference type="Proteomes" id="UP001189624"/>
    </source>
</evidence>
<dbReference type="Gramene" id="rna-AYBTSS11_LOCUS8254">
    <property type="protein sequence ID" value="CAJ1937867.1"/>
    <property type="gene ID" value="gene-AYBTSS11_LOCUS8254"/>
</dbReference>
<proteinExistence type="predicted"/>
<sequence length="129" mass="15072">MNVWHRDRSGQTSTLLTHFFFLWDSHPFRPFLCKQTILNERESSHHYTHQTKTKARFTILRHSLSLSQHIALYVHHPSKPITISLILLFLSLHASISILAQFRHYSIQSPKCGYSVAYVKKAKINGVFK</sequence>
<keyword evidence="3" id="KW-1185">Reference proteome</keyword>
<name>A0AA86V6W0_9FABA</name>
<keyword evidence="1" id="KW-0812">Transmembrane</keyword>
<dbReference type="Proteomes" id="UP001189624">
    <property type="component" value="Chromosome 3"/>
</dbReference>